<organism evidence="5 6">
    <name type="scientific">Cryptosporidium xiaoi</name>
    <dbReference type="NCBI Taxonomy" id="659607"/>
    <lineage>
        <taxon>Eukaryota</taxon>
        <taxon>Sar</taxon>
        <taxon>Alveolata</taxon>
        <taxon>Apicomplexa</taxon>
        <taxon>Conoidasida</taxon>
        <taxon>Coccidia</taxon>
        <taxon>Eucoccidiorida</taxon>
        <taxon>Eimeriorina</taxon>
        <taxon>Cryptosporidiidae</taxon>
        <taxon>Cryptosporidium</taxon>
    </lineage>
</organism>
<accession>A0AAV9Y2L5</accession>
<comment type="caution">
    <text evidence="5">The sequence shown here is derived from an EMBL/GenBank/DDBJ whole genome shotgun (WGS) entry which is preliminary data.</text>
</comment>
<keyword evidence="2 5" id="KW-0378">Hydrolase</keyword>
<protein>
    <submittedName>
        <fullName evidence="5">Secreted hydrolase superfamily</fullName>
    </submittedName>
</protein>
<evidence type="ECO:0000313" key="5">
    <source>
        <dbReference type="EMBL" id="KAK6590584.1"/>
    </source>
</evidence>
<evidence type="ECO:0000256" key="3">
    <source>
        <dbReference type="SAM" id="SignalP"/>
    </source>
</evidence>
<dbReference type="Gene3D" id="3.40.1090.10">
    <property type="entry name" value="Cytosolic phospholipase A2 catalytic domain"/>
    <property type="match status" value="2"/>
</dbReference>
<comment type="caution">
    <text evidence="2">Lacks conserved residue(s) required for the propagation of feature annotation.</text>
</comment>
<gene>
    <name evidence="5" type="ORF">RS030_142206</name>
</gene>
<feature type="signal peptide" evidence="3">
    <location>
        <begin position="1"/>
        <end position="24"/>
    </location>
</feature>
<keyword evidence="6" id="KW-1185">Reference proteome</keyword>
<dbReference type="InterPro" id="IPR016035">
    <property type="entry name" value="Acyl_Trfase/lysoPLipase"/>
</dbReference>
<evidence type="ECO:0000256" key="2">
    <source>
        <dbReference type="PROSITE-ProRule" id="PRU01161"/>
    </source>
</evidence>
<evidence type="ECO:0000256" key="1">
    <source>
        <dbReference type="ARBA" id="ARBA00023098"/>
    </source>
</evidence>
<evidence type="ECO:0000313" key="6">
    <source>
        <dbReference type="Proteomes" id="UP001311799"/>
    </source>
</evidence>
<dbReference type="AlphaFoldDB" id="A0AAV9Y2L5"/>
<dbReference type="SUPFAM" id="SSF52151">
    <property type="entry name" value="FabD/lysophospholipase-like"/>
    <property type="match status" value="1"/>
</dbReference>
<feature type="active site" description="Proton acceptor" evidence="2">
    <location>
        <position position="298"/>
    </location>
</feature>
<dbReference type="Pfam" id="PF01734">
    <property type="entry name" value="Patatin"/>
    <property type="match status" value="1"/>
</dbReference>
<reference evidence="5 6" key="1">
    <citation type="submission" date="2023-10" db="EMBL/GenBank/DDBJ databases">
        <title>Comparative genomics analysis reveals potential genetic determinants of host preference in Cryptosporidium xiaoi.</title>
        <authorList>
            <person name="Xiao L."/>
            <person name="Li J."/>
        </authorList>
    </citation>
    <scope>NUCLEOTIDE SEQUENCE [LARGE SCALE GENOMIC DNA]</scope>
    <source>
        <strain evidence="5 6">52996</strain>
    </source>
</reference>
<dbReference type="InterPro" id="IPR002641">
    <property type="entry name" value="PNPLA_dom"/>
</dbReference>
<dbReference type="PROSITE" id="PS51635">
    <property type="entry name" value="PNPLA"/>
    <property type="match status" value="1"/>
</dbReference>
<keyword evidence="2" id="KW-0442">Lipid degradation</keyword>
<dbReference type="EMBL" id="JAWDEY010000005">
    <property type="protein sequence ID" value="KAK6590584.1"/>
    <property type="molecule type" value="Genomic_DNA"/>
</dbReference>
<keyword evidence="3" id="KW-0732">Signal</keyword>
<dbReference type="Proteomes" id="UP001311799">
    <property type="component" value="Unassembled WGS sequence"/>
</dbReference>
<feature type="short sequence motif" description="GXSXG" evidence="2">
    <location>
        <begin position="154"/>
        <end position="158"/>
    </location>
</feature>
<feature type="chain" id="PRO_5043855403" evidence="3">
    <location>
        <begin position="25"/>
        <end position="459"/>
    </location>
</feature>
<feature type="short sequence motif" description="DGA/G" evidence="2">
    <location>
        <begin position="298"/>
        <end position="300"/>
    </location>
</feature>
<sequence>MDKRNNILILLFVFSLVAVSSVYCFKPWSAQTPYPSELFRPELVREVLKEVLPKDINQSKFEYYVSLWTVYPHTLITEELPDVFPHELSLSIHNKLINSMFMKGVFEDYDPNKCYVLVLSGGSNRGAWEVAALRGLVTRYKEEGKTIDWDVISGVSVGAIGAYSSLYQSSVYEWTNELWNYWWSAQQEILSDCQLPLKKNIGSWIQMLLKKMIDPDAVFQYLCGVEAPRKILKTRFATNKRNNSKSVTITATRIEDGLPRTWYGWNSTEDELINAVFASLAYPLVYRPVYVSGSYYMDGGIRGNANLIDPIRHCMEFKNVTADRVVVDYIETQPIKPRWIWFPSEMNIRDHINRAFDILHFNVRGLSKLKEAIEMFPQTHFRHYLTPTTWSDFEFWPSLGLDVSDRPKMMKMMKMGLSIGVKAGFINKTQILSYNRTVIKTDSIINLPPLNNTRNLFNA</sequence>
<dbReference type="GO" id="GO:0016042">
    <property type="term" value="P:lipid catabolic process"/>
    <property type="evidence" value="ECO:0007669"/>
    <property type="project" value="UniProtKB-UniRule"/>
</dbReference>
<feature type="active site" description="Nucleophile" evidence="2">
    <location>
        <position position="156"/>
    </location>
</feature>
<keyword evidence="1 2" id="KW-0443">Lipid metabolism</keyword>
<name>A0AAV9Y2L5_9CRYT</name>
<proteinExistence type="predicted"/>
<dbReference type="GO" id="GO:0016787">
    <property type="term" value="F:hydrolase activity"/>
    <property type="evidence" value="ECO:0007669"/>
    <property type="project" value="UniProtKB-UniRule"/>
</dbReference>
<feature type="domain" description="PNPLA" evidence="4">
    <location>
        <begin position="117"/>
        <end position="312"/>
    </location>
</feature>
<evidence type="ECO:0000259" key="4">
    <source>
        <dbReference type="PROSITE" id="PS51635"/>
    </source>
</evidence>